<dbReference type="STRING" id="56484.A0A1Y2FXU5"/>
<dbReference type="GO" id="GO:0005737">
    <property type="term" value="C:cytoplasm"/>
    <property type="evidence" value="ECO:0007669"/>
    <property type="project" value="UniProtKB-SubCell"/>
</dbReference>
<feature type="compositionally biased region" description="Low complexity" evidence="4">
    <location>
        <begin position="980"/>
        <end position="996"/>
    </location>
</feature>
<comment type="subcellular location">
    <subcellularLocation>
        <location evidence="1">Cytoplasm</location>
    </subcellularLocation>
</comment>
<dbReference type="GO" id="GO:0005634">
    <property type="term" value="C:nucleus"/>
    <property type="evidence" value="ECO:0007669"/>
    <property type="project" value="TreeGrafter"/>
</dbReference>
<evidence type="ECO:0000256" key="4">
    <source>
        <dbReference type="SAM" id="MobiDB-lite"/>
    </source>
</evidence>
<dbReference type="AlphaFoldDB" id="A0A1Y2FXU5"/>
<reference evidence="6 7" key="1">
    <citation type="submission" date="2016-07" db="EMBL/GenBank/DDBJ databases">
        <title>Pervasive Adenine N6-methylation of Active Genes in Fungi.</title>
        <authorList>
            <consortium name="DOE Joint Genome Institute"/>
            <person name="Mondo S.J."/>
            <person name="Dannebaum R.O."/>
            <person name="Kuo R.C."/>
            <person name="Labutti K."/>
            <person name="Haridas S."/>
            <person name="Kuo A."/>
            <person name="Salamov A."/>
            <person name="Ahrendt S.R."/>
            <person name="Lipzen A."/>
            <person name="Sullivan W."/>
            <person name="Andreopoulos W.B."/>
            <person name="Clum A."/>
            <person name="Lindquist E."/>
            <person name="Daum C."/>
            <person name="Ramamoorthy G.K."/>
            <person name="Gryganskyi A."/>
            <person name="Culley D."/>
            <person name="Magnuson J.K."/>
            <person name="James T.Y."/>
            <person name="O'Malley M.A."/>
            <person name="Stajich J.E."/>
            <person name="Spatafora J.W."/>
            <person name="Visel A."/>
            <person name="Grigoriev I.V."/>
        </authorList>
    </citation>
    <scope>NUCLEOTIDE SEQUENCE [LARGE SCALE GENOMIC DNA]</scope>
    <source>
        <strain evidence="6 7">12-1054</strain>
    </source>
</reference>
<evidence type="ECO:0000256" key="3">
    <source>
        <dbReference type="ARBA" id="ARBA00022553"/>
    </source>
</evidence>
<gene>
    <name evidence="6" type="ORF">BCR37DRAFT_390486</name>
</gene>
<dbReference type="InterPro" id="IPR051833">
    <property type="entry name" value="TC-DDR_regulator"/>
</dbReference>
<feature type="region of interest" description="Disordered" evidence="4">
    <location>
        <begin position="850"/>
        <end position="996"/>
    </location>
</feature>
<feature type="region of interest" description="Disordered" evidence="4">
    <location>
        <begin position="365"/>
        <end position="489"/>
    </location>
</feature>
<dbReference type="GO" id="GO:0043130">
    <property type="term" value="F:ubiquitin binding"/>
    <property type="evidence" value="ECO:0007669"/>
    <property type="project" value="InterPro"/>
</dbReference>
<feature type="compositionally biased region" description="Low complexity" evidence="4">
    <location>
        <begin position="909"/>
        <end position="928"/>
    </location>
</feature>
<feature type="compositionally biased region" description="Gly residues" evidence="4">
    <location>
        <begin position="401"/>
        <end position="414"/>
    </location>
</feature>
<dbReference type="Proteomes" id="UP000193685">
    <property type="component" value="Unassembled WGS sequence"/>
</dbReference>
<organism evidence="6 7">
    <name type="scientific">Protomyces lactucae-debilis</name>
    <dbReference type="NCBI Taxonomy" id="2754530"/>
    <lineage>
        <taxon>Eukaryota</taxon>
        <taxon>Fungi</taxon>
        <taxon>Dikarya</taxon>
        <taxon>Ascomycota</taxon>
        <taxon>Taphrinomycotina</taxon>
        <taxon>Taphrinomycetes</taxon>
        <taxon>Taphrinales</taxon>
        <taxon>Protomycetaceae</taxon>
        <taxon>Protomyces</taxon>
    </lineage>
</organism>
<dbReference type="RefSeq" id="XP_040728481.1">
    <property type="nucleotide sequence ID" value="XM_040870861.1"/>
</dbReference>
<comment type="caution">
    <text evidence="6">The sequence shown here is derived from an EMBL/GenBank/DDBJ whole genome shotgun (WGS) entry which is preliminary data.</text>
</comment>
<proteinExistence type="predicted"/>
<dbReference type="Pfam" id="PF02845">
    <property type="entry name" value="CUE"/>
    <property type="match status" value="1"/>
</dbReference>
<feature type="region of interest" description="Disordered" evidence="4">
    <location>
        <begin position="501"/>
        <end position="637"/>
    </location>
</feature>
<feature type="compositionally biased region" description="Polar residues" evidence="4">
    <location>
        <begin position="374"/>
        <end position="385"/>
    </location>
</feature>
<keyword evidence="2" id="KW-0963">Cytoplasm</keyword>
<keyword evidence="3" id="KW-0597">Phosphoprotein</keyword>
<dbReference type="OrthoDB" id="5396806at2759"/>
<feature type="compositionally biased region" description="Polar residues" evidence="4">
    <location>
        <begin position="881"/>
        <end position="898"/>
    </location>
</feature>
<dbReference type="PANTHER" id="PTHR16308">
    <property type="entry name" value="UBIQUITIN ASSOCIATED PROTEIN 2-LIKE/LINGERER"/>
    <property type="match status" value="1"/>
</dbReference>
<evidence type="ECO:0000313" key="7">
    <source>
        <dbReference type="Proteomes" id="UP000193685"/>
    </source>
</evidence>
<feature type="compositionally biased region" description="Low complexity" evidence="4">
    <location>
        <begin position="850"/>
        <end position="867"/>
    </location>
</feature>
<evidence type="ECO:0000256" key="1">
    <source>
        <dbReference type="ARBA" id="ARBA00004496"/>
    </source>
</evidence>
<sequence>MRPRLARVLASLTGPVTEQAQQSFLQDLKSSFRQRIQHEAAPVAHVVDRHLNDILGFRSPRVARSPSTTRATSVPADKDMDAVARQHFIDGSMTPAAVRDLLTAAQTPHDLSRIQHWATKAGPASEIARHPDLSAKLATKLIQLGQWADASPLIARHSKAFIADSAHHALIVLYASERGDLQEAFSWHAQLETHPRHRRAVLRTLLRASVKKNDLQKALECLRLDGGCCLGQETGLARWLCERQRPSEAFTVLQRAEPQRAREAVVGLMIAQQLVQGTGDALLLCRQVLTWTEGFSIKQSSKQYTAGRNNYIMSASADIQTLKAVFGDSWSEQDLQQVLQESRGDVDLATDRILSGKATKFGEVTKKKDKQAARKNNNNVPQSALFQPFLNAADRGRGRGRGGASARGGRGGDATCGRGRGRGGASSGEPRAAFKKDHQASGGSTRADAAQEPSAAVETTSTWDVEPVAPTTDDWDMAPAPGQASADWDEPVTSVLDAQPEPVSTDSWLESVATQQETQAKPKSRIIDKNSKSSWASIAKPPPAAPKAVVQKQASSTATAPAPTTTAPLTEENLEAATENQPDLPQPPAATVRSIQGEPATGPSSIVGAPGTPSGNIVPPGMKVGGQQRTGTPLGGRKLNQNQAVIMPGTETQPATKLSLQFGSLDIEDDAAEHGQTTGEYGKQASAEQQRPQQGDKLYDNFGPGYGNYGMPAQPAGPYPGFGQGHAQYGGMSSFYGGQEPPRPSPFGDYYGQGQQQQPGQASPVQSGHAATATGRAGAERARYGEQTGASPIASHMTHQQGLAAPIATGSPAQHGVPQAYAGYPQGYPNPNPYAYYGYAFPQQQPYGAYGQPSMYGQQPPQQQPAQRGTSGGVYSASGYLGQQQGQAGSTHSLGTSQDRFERSTGEYQQQRQGNGSQQGQQQQGQYGTHDDFLGGRSASQQQQQQGNGNGTEESYKGYATTESTPSRDAAKLAQGYGGYPQQQQQQQYGNHAQYAQQHGQQTQYAQYGQYGARGGWNQQTY</sequence>
<dbReference type="EMBL" id="MCFI01000001">
    <property type="protein sequence ID" value="ORY87986.1"/>
    <property type="molecule type" value="Genomic_DNA"/>
</dbReference>
<feature type="compositionally biased region" description="Polar residues" evidence="4">
    <location>
        <begin position="502"/>
        <end position="521"/>
    </location>
</feature>
<evidence type="ECO:0000259" key="5">
    <source>
        <dbReference type="PROSITE" id="PS51140"/>
    </source>
</evidence>
<keyword evidence="7" id="KW-1185">Reference proteome</keyword>
<dbReference type="OMA" id="ENDTHHE"/>
<feature type="compositionally biased region" description="Low complexity" evidence="4">
    <location>
        <begin position="752"/>
        <end position="777"/>
    </location>
</feature>
<dbReference type="PROSITE" id="PS51140">
    <property type="entry name" value="CUE"/>
    <property type="match status" value="1"/>
</dbReference>
<dbReference type="GeneID" id="63787460"/>
<feature type="region of interest" description="Disordered" evidence="4">
    <location>
        <begin position="730"/>
        <end position="785"/>
    </location>
</feature>
<protein>
    <recommendedName>
        <fullName evidence="5">CUE domain-containing protein</fullName>
    </recommendedName>
</protein>
<evidence type="ECO:0000313" key="6">
    <source>
        <dbReference type="EMBL" id="ORY87986.1"/>
    </source>
</evidence>
<feature type="compositionally biased region" description="Low complexity" evidence="4">
    <location>
        <begin position="546"/>
        <end position="580"/>
    </location>
</feature>
<name>A0A1Y2FXU5_PROLT</name>
<dbReference type="InterPro" id="IPR003892">
    <property type="entry name" value="CUE"/>
</dbReference>
<evidence type="ECO:0000256" key="2">
    <source>
        <dbReference type="ARBA" id="ARBA00022490"/>
    </source>
</evidence>
<dbReference type="PANTHER" id="PTHR16308:SF13">
    <property type="entry name" value="PROTEIN LINGERER"/>
    <property type="match status" value="1"/>
</dbReference>
<accession>A0A1Y2FXU5</accession>
<feature type="domain" description="CUE" evidence="5">
    <location>
        <begin position="314"/>
        <end position="358"/>
    </location>
</feature>
<feature type="region of interest" description="Disordered" evidence="4">
    <location>
        <begin position="674"/>
        <end position="711"/>
    </location>
</feature>